<reference evidence="2" key="1">
    <citation type="submission" date="2020-10" db="EMBL/GenBank/DDBJ databases">
        <authorList>
            <person name="Gilroy R."/>
        </authorList>
    </citation>
    <scope>NUCLEOTIDE SEQUENCE</scope>
    <source>
        <strain evidence="2">ChiGjej1B1-19959</strain>
    </source>
</reference>
<sequence length="104" mass="11472">MENALNMIVEADRAARDRVAQARARREALTTALAEQKTAIDAAHDEKAQAQIDAARRQKAEKLAAASRQIEEREARVAKALDARFAAGHKAWEDAFFEAAVQND</sequence>
<keyword evidence="1" id="KW-0175">Coiled coil</keyword>
<dbReference type="AlphaFoldDB" id="A0A9D1LDB6"/>
<gene>
    <name evidence="2" type="ORF">IAC53_02690</name>
</gene>
<dbReference type="Proteomes" id="UP000824071">
    <property type="component" value="Unassembled WGS sequence"/>
</dbReference>
<evidence type="ECO:0000256" key="1">
    <source>
        <dbReference type="SAM" id="Coils"/>
    </source>
</evidence>
<dbReference type="EMBL" id="DVMW01000024">
    <property type="protein sequence ID" value="HIU35499.1"/>
    <property type="molecule type" value="Genomic_DNA"/>
</dbReference>
<proteinExistence type="predicted"/>
<evidence type="ECO:0000313" key="2">
    <source>
        <dbReference type="EMBL" id="HIU35499.1"/>
    </source>
</evidence>
<name>A0A9D1LDB6_9FIRM</name>
<reference evidence="2" key="2">
    <citation type="journal article" date="2021" name="PeerJ">
        <title>Extensive microbial diversity within the chicken gut microbiome revealed by metagenomics and culture.</title>
        <authorList>
            <person name="Gilroy R."/>
            <person name="Ravi A."/>
            <person name="Getino M."/>
            <person name="Pursley I."/>
            <person name="Horton D.L."/>
            <person name="Alikhan N.F."/>
            <person name="Baker D."/>
            <person name="Gharbi K."/>
            <person name="Hall N."/>
            <person name="Watson M."/>
            <person name="Adriaenssens E.M."/>
            <person name="Foster-Nyarko E."/>
            <person name="Jarju S."/>
            <person name="Secka A."/>
            <person name="Antonio M."/>
            <person name="Oren A."/>
            <person name="Chaudhuri R.R."/>
            <person name="La Ragione R."/>
            <person name="Hildebrand F."/>
            <person name="Pallen M.J."/>
        </authorList>
    </citation>
    <scope>NUCLEOTIDE SEQUENCE</scope>
    <source>
        <strain evidence="2">ChiGjej1B1-19959</strain>
    </source>
</reference>
<protein>
    <submittedName>
        <fullName evidence="2">Uncharacterized protein</fullName>
    </submittedName>
</protein>
<feature type="coiled-coil region" evidence="1">
    <location>
        <begin position="19"/>
        <end position="83"/>
    </location>
</feature>
<comment type="caution">
    <text evidence="2">The sequence shown here is derived from an EMBL/GenBank/DDBJ whole genome shotgun (WGS) entry which is preliminary data.</text>
</comment>
<evidence type="ECO:0000313" key="3">
    <source>
        <dbReference type="Proteomes" id="UP000824071"/>
    </source>
</evidence>
<organism evidence="2 3">
    <name type="scientific">Candidatus Fimenecus excrementigallinarum</name>
    <dbReference type="NCBI Taxonomy" id="2840816"/>
    <lineage>
        <taxon>Bacteria</taxon>
        <taxon>Bacillati</taxon>
        <taxon>Bacillota</taxon>
        <taxon>Clostridia</taxon>
        <taxon>Candidatus Fimenecus</taxon>
    </lineage>
</organism>
<accession>A0A9D1LDB6</accession>